<proteinExistence type="predicted"/>
<name>A0A813J8Y0_POLGL</name>
<comment type="caution">
    <text evidence="2">The sequence shown here is derived from an EMBL/GenBank/DDBJ whole genome shotgun (WGS) entry which is preliminary data.</text>
</comment>
<sequence>VQQLREAWQKVVGDCILEGNEVEEWEVDFPDFLLLMQHLLETDFAGIQAKTALIVRLRHRPGQRRSMAQGISKQNDRRYSSLPSASGFKRDSMTESLPTQEKDDRDGDLEADDMDGEVVRTQLPGEDVQEDDATTLLSSTLPPGEQEVDHELSEYVTDDSHVSLARLLFQNTRMPMRTSVGA</sequence>
<evidence type="ECO:0000313" key="4">
    <source>
        <dbReference type="Proteomes" id="UP000626109"/>
    </source>
</evidence>
<organism evidence="2 4">
    <name type="scientific">Polarella glacialis</name>
    <name type="common">Dinoflagellate</name>
    <dbReference type="NCBI Taxonomy" id="89957"/>
    <lineage>
        <taxon>Eukaryota</taxon>
        <taxon>Sar</taxon>
        <taxon>Alveolata</taxon>
        <taxon>Dinophyceae</taxon>
        <taxon>Suessiales</taxon>
        <taxon>Suessiaceae</taxon>
        <taxon>Polarella</taxon>
    </lineage>
</organism>
<evidence type="ECO:0000313" key="3">
    <source>
        <dbReference type="EMBL" id="CAE8724512.1"/>
    </source>
</evidence>
<dbReference type="EMBL" id="CAJNNW010024592">
    <property type="protein sequence ID" value="CAE8673295.1"/>
    <property type="molecule type" value="Genomic_DNA"/>
</dbReference>
<gene>
    <name evidence="2" type="ORF">PGLA2088_LOCUS18469</name>
    <name evidence="3" type="ORF">PGLA2088_LOCUS43736</name>
</gene>
<dbReference type="EMBL" id="CAJNNW010034902">
    <property type="protein sequence ID" value="CAE8724512.1"/>
    <property type="molecule type" value="Genomic_DNA"/>
</dbReference>
<feature type="non-terminal residue" evidence="2">
    <location>
        <position position="1"/>
    </location>
</feature>
<feature type="region of interest" description="Disordered" evidence="1">
    <location>
        <begin position="64"/>
        <end position="111"/>
    </location>
</feature>
<reference evidence="2" key="1">
    <citation type="submission" date="2021-02" db="EMBL/GenBank/DDBJ databases">
        <authorList>
            <person name="Dougan E. K."/>
            <person name="Rhodes N."/>
            <person name="Thang M."/>
            <person name="Chan C."/>
        </authorList>
    </citation>
    <scope>NUCLEOTIDE SEQUENCE</scope>
</reference>
<evidence type="ECO:0000256" key="1">
    <source>
        <dbReference type="SAM" id="MobiDB-lite"/>
    </source>
</evidence>
<protein>
    <submittedName>
        <fullName evidence="2">Uncharacterized protein</fullName>
    </submittedName>
</protein>
<accession>A0A813J8Y0</accession>
<dbReference type="Proteomes" id="UP000626109">
    <property type="component" value="Unassembled WGS sequence"/>
</dbReference>
<dbReference type="AlphaFoldDB" id="A0A813J8Y0"/>
<evidence type="ECO:0000313" key="2">
    <source>
        <dbReference type="EMBL" id="CAE8673295.1"/>
    </source>
</evidence>